<evidence type="ECO:0000256" key="2">
    <source>
        <dbReference type="ARBA" id="ARBA00022737"/>
    </source>
</evidence>
<keyword evidence="2" id="KW-0677">Repeat</keyword>
<dbReference type="AlphaFoldDB" id="A0AAW2YXK2"/>
<dbReference type="PANTHER" id="PTHR10971">
    <property type="entry name" value="MRNA EXPORT FACTOR AND BUB3"/>
    <property type="match status" value="1"/>
</dbReference>
<dbReference type="InterPro" id="IPR001680">
    <property type="entry name" value="WD40_rpt"/>
</dbReference>
<dbReference type="SUPFAM" id="SSF50978">
    <property type="entry name" value="WD40 repeat-like"/>
    <property type="match status" value="1"/>
</dbReference>
<reference evidence="3 4" key="1">
    <citation type="submission" date="2024-03" db="EMBL/GenBank/DDBJ databases">
        <title>The Acrasis kona genome and developmental transcriptomes reveal deep origins of eukaryotic multicellular pathways.</title>
        <authorList>
            <person name="Sheikh S."/>
            <person name="Fu C.-J."/>
            <person name="Brown M.W."/>
            <person name="Baldauf S.L."/>
        </authorList>
    </citation>
    <scope>NUCLEOTIDE SEQUENCE [LARGE SCALE GENOMIC DNA]</scope>
    <source>
        <strain evidence="3 4">ATCC MYA-3509</strain>
    </source>
</reference>
<evidence type="ECO:0000313" key="4">
    <source>
        <dbReference type="Proteomes" id="UP001431209"/>
    </source>
</evidence>
<dbReference type="InterPro" id="IPR015943">
    <property type="entry name" value="WD40/YVTN_repeat-like_dom_sf"/>
</dbReference>
<dbReference type="Pfam" id="PF00400">
    <property type="entry name" value="WD40"/>
    <property type="match status" value="2"/>
</dbReference>
<name>A0AAW2YXK2_9EUKA</name>
<sequence length="350" mass="39225">MAEEGPRIIEHVNKSLNWNCYDTRWIPNSAKFAAIGYYARGSGTIQVYSLKQGGVELVAEKENKDHMFKCCTFDHCSADERRLATGGMNGSLCVWDLEKMASPIYNVRAHEDIIHSIDGCGSEFGPPELVTASRDGCVKVYDIRQKDKPVVTLEPEEGEKSRECWAVAFGNSYNDSERVLACGYDNGDLKMFDMRTNTLRFETNVKNGICSLQFDRNNIQMNKLLCTTLGGKFMVFDTRTLHPDKGFAFLKDESGDGTLWCGKHLPQDRDTFMIGGGSGQCRLFKYQYPTQRRRGEPPEGVPGTVNLLAKASLSTQPIHGWDWNKSKTGLAVCTAFDQSLRVIIVTRLKV</sequence>
<evidence type="ECO:0000256" key="1">
    <source>
        <dbReference type="ARBA" id="ARBA00022574"/>
    </source>
</evidence>
<dbReference type="Proteomes" id="UP001431209">
    <property type="component" value="Unassembled WGS sequence"/>
</dbReference>
<dbReference type="SMART" id="SM00320">
    <property type="entry name" value="WD40"/>
    <property type="match status" value="3"/>
</dbReference>
<organism evidence="3 4">
    <name type="scientific">Acrasis kona</name>
    <dbReference type="NCBI Taxonomy" id="1008807"/>
    <lineage>
        <taxon>Eukaryota</taxon>
        <taxon>Discoba</taxon>
        <taxon>Heterolobosea</taxon>
        <taxon>Tetramitia</taxon>
        <taxon>Eutetramitia</taxon>
        <taxon>Acrasidae</taxon>
        <taxon>Acrasis</taxon>
    </lineage>
</organism>
<protein>
    <submittedName>
        <fullName evidence="3">WD repeat-containing protein</fullName>
    </submittedName>
</protein>
<evidence type="ECO:0000313" key="3">
    <source>
        <dbReference type="EMBL" id="KAL0481538.1"/>
    </source>
</evidence>
<dbReference type="InterPro" id="IPR036322">
    <property type="entry name" value="WD40_repeat_dom_sf"/>
</dbReference>
<accession>A0AAW2YXK2</accession>
<comment type="caution">
    <text evidence="3">The sequence shown here is derived from an EMBL/GenBank/DDBJ whole genome shotgun (WGS) entry which is preliminary data.</text>
</comment>
<dbReference type="Gene3D" id="2.130.10.10">
    <property type="entry name" value="YVTN repeat-like/Quinoprotein amine dehydrogenase"/>
    <property type="match status" value="1"/>
</dbReference>
<gene>
    <name evidence="3" type="ORF">AKO1_012319</name>
</gene>
<keyword evidence="1" id="KW-0853">WD repeat</keyword>
<keyword evidence="4" id="KW-1185">Reference proteome</keyword>
<proteinExistence type="predicted"/>
<dbReference type="EMBL" id="JAOPGA020000769">
    <property type="protein sequence ID" value="KAL0481538.1"/>
    <property type="molecule type" value="Genomic_DNA"/>
</dbReference>